<evidence type="ECO:0000313" key="2">
    <source>
        <dbReference type="EMBL" id="GMR53255.1"/>
    </source>
</evidence>
<dbReference type="AlphaFoldDB" id="A0AAN5CZE9"/>
<reference evidence="3" key="1">
    <citation type="submission" date="2022-10" db="EMBL/GenBank/DDBJ databases">
        <title>Genome assembly of Pristionchus species.</title>
        <authorList>
            <person name="Yoshida K."/>
            <person name="Sommer R.J."/>
        </authorList>
    </citation>
    <scope>NUCLEOTIDE SEQUENCE [LARGE SCALE GENOMIC DNA]</scope>
    <source>
        <strain evidence="3">RS5460</strain>
    </source>
</reference>
<comment type="caution">
    <text evidence="2">The sequence shown here is derived from an EMBL/GenBank/DDBJ whole genome shotgun (WGS) entry which is preliminary data.</text>
</comment>
<keyword evidence="3" id="KW-1185">Reference proteome</keyword>
<protein>
    <submittedName>
        <fullName evidence="2">Uncharacterized protein</fullName>
    </submittedName>
</protein>
<organism evidence="2 3">
    <name type="scientific">Pristionchus mayeri</name>
    <dbReference type="NCBI Taxonomy" id="1317129"/>
    <lineage>
        <taxon>Eukaryota</taxon>
        <taxon>Metazoa</taxon>
        <taxon>Ecdysozoa</taxon>
        <taxon>Nematoda</taxon>
        <taxon>Chromadorea</taxon>
        <taxon>Rhabditida</taxon>
        <taxon>Rhabditina</taxon>
        <taxon>Diplogasteromorpha</taxon>
        <taxon>Diplogasteroidea</taxon>
        <taxon>Neodiplogasteridae</taxon>
        <taxon>Pristionchus</taxon>
    </lineage>
</organism>
<feature type="non-terminal residue" evidence="2">
    <location>
        <position position="60"/>
    </location>
</feature>
<accession>A0AAN5CZE9</accession>
<name>A0AAN5CZE9_9BILA</name>
<evidence type="ECO:0000313" key="3">
    <source>
        <dbReference type="Proteomes" id="UP001328107"/>
    </source>
</evidence>
<sequence length="60" mass="6982">MNNRLYEAPETHLDSMASTVRDTVAWRRREDRVCILGDGRGDRLTGRSSEWKESEAMRGR</sequence>
<dbReference type="EMBL" id="BTRK01000005">
    <property type="protein sequence ID" value="GMR53255.1"/>
    <property type="molecule type" value="Genomic_DNA"/>
</dbReference>
<dbReference type="Proteomes" id="UP001328107">
    <property type="component" value="Unassembled WGS sequence"/>
</dbReference>
<evidence type="ECO:0000256" key="1">
    <source>
        <dbReference type="SAM" id="MobiDB-lite"/>
    </source>
</evidence>
<proteinExistence type="predicted"/>
<feature type="region of interest" description="Disordered" evidence="1">
    <location>
        <begin position="37"/>
        <end position="60"/>
    </location>
</feature>
<gene>
    <name evidence="2" type="ORF">PMAYCL1PPCAC_23450</name>
</gene>